<dbReference type="HOGENOM" id="CLU_1081344_0_0_11"/>
<dbReference type="AntiFam" id="ANF00231">
    <property type="entry name" value="Shadow ORF (opposite rplA)"/>
</dbReference>
<reference evidence="2" key="1">
    <citation type="submission" date="2009-07" db="EMBL/GenBank/DDBJ databases">
        <title>Complete genome sequence of Rothia mucilaginosa DJ.</title>
        <authorList>
            <person name="Yamane K."/>
            <person name="Nambu T."/>
            <person name="Mashimo C."/>
            <person name="Sugimori C."/>
            <person name="Yamanaka T."/>
            <person name="Leung K."/>
            <person name="Fukushima H."/>
        </authorList>
    </citation>
    <scope>NUCLEOTIDE SEQUENCE [LARGE SCALE GENOMIC DNA]</scope>
    <source>
        <strain evidence="2">DY-18</strain>
    </source>
</reference>
<protein>
    <submittedName>
        <fullName evidence="1">Uncharacterized protein</fullName>
    </submittedName>
</protein>
<accession>D2NRI5</accession>
<evidence type="ECO:0000313" key="1">
    <source>
        <dbReference type="EMBL" id="BAI64261.1"/>
    </source>
</evidence>
<dbReference type="KEGG" id="rmu:RMDY18_04290"/>
<dbReference type="EMBL" id="AP011540">
    <property type="protein sequence ID" value="BAI64261.1"/>
    <property type="molecule type" value="Genomic_DNA"/>
</dbReference>
<name>D2NRI5_ROTMD</name>
<dbReference type="Proteomes" id="UP000001883">
    <property type="component" value="Chromosome"/>
</dbReference>
<reference evidence="1 2" key="3">
    <citation type="journal article" date="2010" name="Sequencing">
        <title>Complete Genome Sequence of Rothia mucilaginosa DY-18: A Clinical Isolate with Dense Meshwork-Like Structures from a Persistent Apical Periodontitis Lesion.</title>
        <authorList>
            <person name="Yamane K."/>
            <person name="Nambu T."/>
            <person name="Yamanaka T."/>
            <person name="Mashimo C."/>
            <person name="Sugimori C."/>
            <person name="Leung K.-P."/>
            <person name="Fukushima H."/>
        </authorList>
    </citation>
    <scope>NUCLEOTIDE SEQUENCE [LARGE SCALE GENOMIC DNA]</scope>
    <source>
        <strain evidence="1 2">DY-18</strain>
    </source>
</reference>
<evidence type="ECO:0000313" key="2">
    <source>
        <dbReference type="Proteomes" id="UP000001883"/>
    </source>
</evidence>
<keyword evidence="2" id="KW-1185">Reference proteome</keyword>
<dbReference type="AlphaFoldDB" id="D2NRI5"/>
<organism evidence="1 2">
    <name type="scientific">Rothia mucilaginosa (strain DY-18)</name>
    <name type="common">Stomatococcus mucilaginosus</name>
    <dbReference type="NCBI Taxonomy" id="680646"/>
    <lineage>
        <taxon>Bacteria</taxon>
        <taxon>Bacillati</taxon>
        <taxon>Actinomycetota</taxon>
        <taxon>Actinomycetes</taxon>
        <taxon>Micrococcales</taxon>
        <taxon>Micrococcaceae</taxon>
        <taxon>Rothia</taxon>
    </lineage>
</organism>
<proteinExistence type="predicted"/>
<gene>
    <name evidence="1" type="ordered locus">RMDY18_04290</name>
</gene>
<reference evidence="1 2" key="2">
    <citation type="journal article" date="2010" name="J Osaka Dent Univ">
        <title>Isolation and identification of Rothia mucilaginosa from persistent apical periodontitis lesions.</title>
        <authorList>
            <person name="Yamane K."/>
            <person name="Yoshida M."/>
            <person name="Fujihira T."/>
            <person name="Baba T."/>
            <person name="Tsuji N."/>
            <person name="Hayashi H."/>
            <person name="Sugimori C."/>
            <person name="Yamanaka T."/>
            <person name="Mashimo C."/>
            <person name="Nambu T."/>
            <person name="Kawai H."/>
            <person name="Fukushima H."/>
        </authorList>
    </citation>
    <scope>NUCLEOTIDE SEQUENCE [LARGE SCALE GENOMIC DNA]</scope>
    <source>
        <strain evidence="1 2">DY-18</strain>
    </source>
</reference>
<sequence length="257" mass="26238">MHTLCSNGSRINGDAGAEGGSNGCLGDVTTLSRRGLQTVNLFQSCLEVLLELLSGEGSLTDDEVQVGVTVNAEVNLTALDVCNSLCNIHGHGTGLGVRHQVTGTQNLTQAADLAHHVGGCNRCVEVSPAASDLCDQLVGTNVVSASCLSLSSLGACCDNNHASGLTGAVGQVHGTANHLVCLTGVNGQTHCNLNGCVGLGGRGFLRQGNCLSGGVELTLFNLGYSCLVRLAALCHLLFSLCSCGLVSRARLCHIPSI</sequence>